<dbReference type="InterPro" id="IPR013949">
    <property type="entry name" value="Utp6"/>
</dbReference>
<dbReference type="InterPro" id="IPR055347">
    <property type="entry name" value="UTP6_N"/>
</dbReference>
<proteinExistence type="inferred from homology"/>
<feature type="domain" description="U3 small nucleolar RNA-associated protein 6 N-terminal" evidence="6">
    <location>
        <begin position="9"/>
        <end position="91"/>
    </location>
</feature>
<gene>
    <name evidence="8" type="ORF">GBAR_LOCUS17173</name>
</gene>
<dbReference type="GO" id="GO:0032040">
    <property type="term" value="C:small-subunit processome"/>
    <property type="evidence" value="ECO:0007669"/>
    <property type="project" value="TreeGrafter"/>
</dbReference>
<reference evidence="8" key="1">
    <citation type="submission" date="2023-03" db="EMBL/GenBank/DDBJ databases">
        <authorList>
            <person name="Steffen K."/>
            <person name="Cardenas P."/>
        </authorList>
    </citation>
    <scope>NUCLEOTIDE SEQUENCE</scope>
</reference>
<evidence type="ECO:0000259" key="7">
    <source>
        <dbReference type="Pfam" id="PF24892"/>
    </source>
</evidence>
<comment type="caution">
    <text evidence="8">The sequence shown here is derived from an EMBL/GenBank/DDBJ whole genome shotgun (WGS) entry which is preliminary data.</text>
</comment>
<keyword evidence="5" id="KW-0539">Nucleus</keyword>
<accession>A0AA35SJS8</accession>
<dbReference type="InterPro" id="IPR056907">
    <property type="entry name" value="UTP6_C"/>
</dbReference>
<dbReference type="Pfam" id="PF08640">
    <property type="entry name" value="U3_assoc_6"/>
    <property type="match status" value="1"/>
</dbReference>
<dbReference type="InterPro" id="IPR011990">
    <property type="entry name" value="TPR-like_helical_dom_sf"/>
</dbReference>
<comment type="subcellular location">
    <subcellularLocation>
        <location evidence="1">Nucleus</location>
        <location evidence="1">Nucleolus</location>
    </subcellularLocation>
</comment>
<feature type="domain" description="U3 small nucleolar RNA-associated protein 6 homolog C-terminal" evidence="7">
    <location>
        <begin position="308"/>
        <end position="472"/>
    </location>
</feature>
<dbReference type="InterPro" id="IPR003107">
    <property type="entry name" value="HAT"/>
</dbReference>
<dbReference type="AlphaFoldDB" id="A0AA35SJS8"/>
<comment type="similarity">
    <text evidence="2">Belongs to the UTP6 family.</text>
</comment>
<dbReference type="SMART" id="SM00386">
    <property type="entry name" value="HAT"/>
    <property type="match status" value="3"/>
</dbReference>
<dbReference type="GO" id="GO:0034388">
    <property type="term" value="C:Pwp2p-containing subcomplex of 90S preribosome"/>
    <property type="evidence" value="ECO:0007669"/>
    <property type="project" value="TreeGrafter"/>
</dbReference>
<evidence type="ECO:0000313" key="8">
    <source>
        <dbReference type="EMBL" id="CAI8030287.1"/>
    </source>
</evidence>
<evidence type="ECO:0000313" key="9">
    <source>
        <dbReference type="Proteomes" id="UP001174909"/>
    </source>
</evidence>
<evidence type="ECO:0000256" key="4">
    <source>
        <dbReference type="ARBA" id="ARBA00022737"/>
    </source>
</evidence>
<keyword evidence="4" id="KW-0677">Repeat</keyword>
<evidence type="ECO:0000256" key="5">
    <source>
        <dbReference type="ARBA" id="ARBA00023242"/>
    </source>
</evidence>
<evidence type="ECO:0000256" key="3">
    <source>
        <dbReference type="ARBA" id="ARBA00022552"/>
    </source>
</evidence>
<dbReference type="EMBL" id="CASHTH010002466">
    <property type="protein sequence ID" value="CAI8030287.1"/>
    <property type="molecule type" value="Genomic_DNA"/>
</dbReference>
<dbReference type="Gene3D" id="1.25.40.10">
    <property type="entry name" value="Tetratricopeptide repeat domain"/>
    <property type="match status" value="2"/>
</dbReference>
<sequence>MAEVVHRNLELMLPELEELERSGIFSPQEIKEIVRRRRGMEYKLQRRPVRREDFLRAITYELNLDRLRKVRKKRLGVTSARRDADYGIQDRVHSLFKRAVKRFKADVRLWLQYIDFCRKSRHHVTLGKILARAIALHPNKPGLWVMAGKFQFEDQNDPSSGRSTMQQGLRSNPSSTHLWLEYFRMELMHVDKMKKRRLMLGLEKSEDEELEKLGAEFFSYEIPSIVFQQAVKAVPNNVQFLVSFIDIYRLFERSEQRQEEVYSCLRRDYSHLADCWEALARRHWTNIDTTTLTGTEVSSIEEVVEGCYREGLGVTVQPSSLWRHYLKWCREVTENEGTDSTQLRAIKRLLNGYQNCTKSQHMSVDMIEEQVQVLRSMGLKEEAHRALVTGTQTYPDSHTLWLLRLRNERSGGREEGGEGEERECASLIQLCSEATKAVPAENSLSLWQFWLEVLISSDTPDSEVDATFQRAIAETPQPADQTALSRQYIDWALSVGGSQIC</sequence>
<protein>
    <submittedName>
        <fullName evidence="8">U3 small nucleolar RNA-associated protein 6 homolog</fullName>
    </submittedName>
</protein>
<dbReference type="GO" id="GO:0000462">
    <property type="term" value="P:maturation of SSU-rRNA from tricistronic rRNA transcript (SSU-rRNA, 5.8S rRNA, LSU-rRNA)"/>
    <property type="evidence" value="ECO:0007669"/>
    <property type="project" value="InterPro"/>
</dbReference>
<dbReference type="GO" id="GO:0030515">
    <property type="term" value="F:snoRNA binding"/>
    <property type="evidence" value="ECO:0007669"/>
    <property type="project" value="InterPro"/>
</dbReference>
<evidence type="ECO:0000259" key="6">
    <source>
        <dbReference type="Pfam" id="PF08640"/>
    </source>
</evidence>
<keyword evidence="9" id="KW-1185">Reference proteome</keyword>
<dbReference type="PANTHER" id="PTHR23271:SF1">
    <property type="entry name" value="U3 SMALL NUCLEOLAR RNA-ASSOCIATED PROTEIN 6 HOMOLOG"/>
    <property type="match status" value="1"/>
</dbReference>
<dbReference type="PANTHER" id="PTHR23271">
    <property type="entry name" value="HEPATOCELLULAR CARCINOMA-ASSOCIATED ANTIGEN 66"/>
    <property type="match status" value="1"/>
</dbReference>
<organism evidence="8 9">
    <name type="scientific">Geodia barretti</name>
    <name type="common">Barrett's horny sponge</name>
    <dbReference type="NCBI Taxonomy" id="519541"/>
    <lineage>
        <taxon>Eukaryota</taxon>
        <taxon>Metazoa</taxon>
        <taxon>Porifera</taxon>
        <taxon>Demospongiae</taxon>
        <taxon>Heteroscleromorpha</taxon>
        <taxon>Tetractinellida</taxon>
        <taxon>Astrophorina</taxon>
        <taxon>Geodiidae</taxon>
        <taxon>Geodia</taxon>
    </lineage>
</organism>
<keyword evidence="3" id="KW-0698">rRNA processing</keyword>
<dbReference type="Pfam" id="PF24892">
    <property type="entry name" value="UTP6_C"/>
    <property type="match status" value="1"/>
</dbReference>
<evidence type="ECO:0000256" key="1">
    <source>
        <dbReference type="ARBA" id="ARBA00004604"/>
    </source>
</evidence>
<dbReference type="SUPFAM" id="SSF48452">
    <property type="entry name" value="TPR-like"/>
    <property type="match status" value="2"/>
</dbReference>
<name>A0AA35SJS8_GEOBA</name>
<dbReference type="Proteomes" id="UP001174909">
    <property type="component" value="Unassembled WGS sequence"/>
</dbReference>
<evidence type="ECO:0000256" key="2">
    <source>
        <dbReference type="ARBA" id="ARBA00010734"/>
    </source>
</evidence>